<feature type="transmembrane region" description="Helical" evidence="1">
    <location>
        <begin position="241"/>
        <end position="262"/>
    </location>
</feature>
<name>A0ABS1D957_9PROT</name>
<evidence type="ECO:0000256" key="1">
    <source>
        <dbReference type="SAM" id="Phobius"/>
    </source>
</evidence>
<sequence length="272" mass="28723">MFAPQLPSFSQVFTQTAQASWNFVREHPWQIAASILPSVAAAAWFGVTLADQTESGPAVVTPGSSISTVVALATLLFAVLTSATTVHIGALRWMRAGESMRVFINLFDRVALVWVWRSIKLQALLLLPFTGSMLLGALIGLALGAPLEGVGLSAIPGTLAMIYIAVRLAPWAATFVDPTPTSLSEALSLTRGRFFAILGRMFVPFILSIAASMLAALVSAGLSGFPLPPIAEHTIRGLSEYASLLVPWIAGPLAACLVWGALEAPREPDGDT</sequence>
<keyword evidence="3" id="KW-1185">Reference proteome</keyword>
<protein>
    <recommendedName>
        <fullName evidence="4">Glycerophosphoryl diester phosphodiesterase membrane domain-containing protein</fullName>
    </recommendedName>
</protein>
<reference evidence="2 3" key="1">
    <citation type="journal article" date="2020" name="Microorganisms">
        <title>Osmotic Adaptation and Compatible Solute Biosynthesis of Phototrophic Bacteria as Revealed from Genome Analyses.</title>
        <authorList>
            <person name="Imhoff J.F."/>
            <person name="Rahn T."/>
            <person name="Kunzel S."/>
            <person name="Keller A."/>
            <person name="Neulinger S.C."/>
        </authorList>
    </citation>
    <scope>NUCLEOTIDE SEQUENCE [LARGE SCALE GENOMIC DNA]</scope>
    <source>
        <strain evidence="2 3">DSM 9895</strain>
    </source>
</reference>
<evidence type="ECO:0008006" key="4">
    <source>
        <dbReference type="Google" id="ProtNLM"/>
    </source>
</evidence>
<feature type="transmembrane region" description="Helical" evidence="1">
    <location>
        <begin position="70"/>
        <end position="90"/>
    </location>
</feature>
<proteinExistence type="predicted"/>
<keyword evidence="1" id="KW-1133">Transmembrane helix</keyword>
<evidence type="ECO:0000313" key="3">
    <source>
        <dbReference type="Proteomes" id="UP001296873"/>
    </source>
</evidence>
<dbReference type="Proteomes" id="UP001296873">
    <property type="component" value="Unassembled WGS sequence"/>
</dbReference>
<feature type="transmembrane region" description="Helical" evidence="1">
    <location>
        <begin position="194"/>
        <end position="220"/>
    </location>
</feature>
<dbReference type="RefSeq" id="WP_200338718.1">
    <property type="nucleotide sequence ID" value="NZ_NRRL01000001.1"/>
</dbReference>
<gene>
    <name evidence="2" type="ORF">CKO28_01210</name>
</gene>
<organism evidence="2 3">
    <name type="scientific">Rhodovibrio sodomensis</name>
    <dbReference type="NCBI Taxonomy" id="1088"/>
    <lineage>
        <taxon>Bacteria</taxon>
        <taxon>Pseudomonadati</taxon>
        <taxon>Pseudomonadota</taxon>
        <taxon>Alphaproteobacteria</taxon>
        <taxon>Rhodospirillales</taxon>
        <taxon>Rhodovibrionaceae</taxon>
        <taxon>Rhodovibrio</taxon>
    </lineage>
</organism>
<keyword evidence="1" id="KW-0472">Membrane</keyword>
<feature type="transmembrane region" description="Helical" evidence="1">
    <location>
        <begin position="125"/>
        <end position="145"/>
    </location>
</feature>
<feature type="transmembrane region" description="Helical" evidence="1">
    <location>
        <begin position="152"/>
        <end position="174"/>
    </location>
</feature>
<dbReference type="EMBL" id="NRRL01000001">
    <property type="protein sequence ID" value="MBK1666662.1"/>
    <property type="molecule type" value="Genomic_DNA"/>
</dbReference>
<comment type="caution">
    <text evidence="2">The sequence shown here is derived from an EMBL/GenBank/DDBJ whole genome shotgun (WGS) entry which is preliminary data.</text>
</comment>
<evidence type="ECO:0000313" key="2">
    <source>
        <dbReference type="EMBL" id="MBK1666662.1"/>
    </source>
</evidence>
<accession>A0ABS1D957</accession>
<keyword evidence="1" id="KW-0812">Transmembrane</keyword>